<feature type="signal peptide" evidence="1">
    <location>
        <begin position="1"/>
        <end position="46"/>
    </location>
</feature>
<organism evidence="2 3">
    <name type="scientific">Acinetobacter baylyi</name>
    <dbReference type="NCBI Taxonomy" id="202950"/>
    <lineage>
        <taxon>Bacteria</taxon>
        <taxon>Pseudomonadati</taxon>
        <taxon>Pseudomonadota</taxon>
        <taxon>Gammaproteobacteria</taxon>
        <taxon>Moraxellales</taxon>
        <taxon>Moraxellaceae</taxon>
        <taxon>Acinetobacter</taxon>
    </lineage>
</organism>
<feature type="chain" id="PRO_5045215338" description="Lipoprotein" evidence="1">
    <location>
        <begin position="47"/>
        <end position="183"/>
    </location>
</feature>
<dbReference type="Proteomes" id="UP001233360">
    <property type="component" value="Unassembled WGS sequence"/>
</dbReference>
<protein>
    <recommendedName>
        <fullName evidence="4">Lipoprotein</fullName>
    </recommendedName>
</protein>
<sequence length="183" mass="20673">MRKNRIRLKICVKLKQMNKNKATMNIRSLLTCVFTISCLFSTASFAETVRAPLAEKRAIFKAAGFQFHHNKWQSECGEPTLELYQDINHDRLPEAIVSNADTDCYGLTGMGFVLLSKTAQGVWRVRYDGTGVPELLKSTGKNRMPDVSVGGPGFCFPVLRWDGSNYRFHRYEYEGKACQIGPP</sequence>
<proteinExistence type="predicted"/>
<name>A0ABU0UZB9_ACIBI</name>
<evidence type="ECO:0000313" key="2">
    <source>
        <dbReference type="EMBL" id="MDQ1209907.1"/>
    </source>
</evidence>
<dbReference type="EMBL" id="JAUTBK010000002">
    <property type="protein sequence ID" value="MDQ1209907.1"/>
    <property type="molecule type" value="Genomic_DNA"/>
</dbReference>
<accession>A0ABU0UZB9</accession>
<evidence type="ECO:0000256" key="1">
    <source>
        <dbReference type="SAM" id="SignalP"/>
    </source>
</evidence>
<evidence type="ECO:0008006" key="4">
    <source>
        <dbReference type="Google" id="ProtNLM"/>
    </source>
</evidence>
<evidence type="ECO:0000313" key="3">
    <source>
        <dbReference type="Proteomes" id="UP001233360"/>
    </source>
</evidence>
<comment type="caution">
    <text evidence="2">The sequence shown here is derived from an EMBL/GenBank/DDBJ whole genome shotgun (WGS) entry which is preliminary data.</text>
</comment>
<gene>
    <name evidence="2" type="ORF">QE380_002830</name>
</gene>
<keyword evidence="3" id="KW-1185">Reference proteome</keyword>
<keyword evidence="1" id="KW-0732">Signal</keyword>
<reference evidence="2 3" key="1">
    <citation type="submission" date="2023-07" db="EMBL/GenBank/DDBJ databases">
        <title>Functional and genomic diversity of the sorghum phyllosphere microbiome.</title>
        <authorList>
            <person name="Shade A."/>
        </authorList>
    </citation>
    <scope>NUCLEOTIDE SEQUENCE [LARGE SCALE GENOMIC DNA]</scope>
    <source>
        <strain evidence="2 3">SORGH_AS_0887</strain>
    </source>
</reference>